<keyword evidence="2" id="KW-0411">Iron-sulfur</keyword>
<dbReference type="STRING" id="717646.M2NJH7"/>
<dbReference type="PROSITE" id="PS50157">
    <property type="entry name" value="ZINC_FINGER_C2H2_2"/>
    <property type="match status" value="1"/>
</dbReference>
<dbReference type="OrthoDB" id="549750at2759"/>
<keyword evidence="8" id="KW-1185">Reference proteome</keyword>
<evidence type="ECO:0000259" key="6">
    <source>
        <dbReference type="PROSITE" id="PS50157"/>
    </source>
</evidence>
<dbReference type="GeneID" id="19109757"/>
<evidence type="ECO:0000313" key="7">
    <source>
        <dbReference type="EMBL" id="EMC99544.1"/>
    </source>
</evidence>
<dbReference type="AlphaFoldDB" id="M2NJH7"/>
<dbReference type="HOGENOM" id="CLU_537445_0_0_1"/>
<evidence type="ECO:0000256" key="5">
    <source>
        <dbReference type="SAM" id="SignalP"/>
    </source>
</evidence>
<keyword evidence="3" id="KW-0862">Zinc</keyword>
<dbReference type="InterPro" id="IPR051196">
    <property type="entry name" value="RSAD2/Viperin_antiviral"/>
</dbReference>
<dbReference type="eggNOG" id="ENOG502QQMH">
    <property type="taxonomic scope" value="Eukaryota"/>
</dbReference>
<name>M2NJH7_BAUPA</name>
<dbReference type="Proteomes" id="UP000011761">
    <property type="component" value="Unassembled WGS sequence"/>
</dbReference>
<evidence type="ECO:0000313" key="8">
    <source>
        <dbReference type="Proteomes" id="UP000011761"/>
    </source>
</evidence>
<dbReference type="Gene3D" id="3.20.20.70">
    <property type="entry name" value="Aldolase class I"/>
    <property type="match status" value="1"/>
</dbReference>
<evidence type="ECO:0000256" key="1">
    <source>
        <dbReference type="ARBA" id="ARBA00001966"/>
    </source>
</evidence>
<dbReference type="SUPFAM" id="SSF102114">
    <property type="entry name" value="Radical SAM enzymes"/>
    <property type="match status" value="1"/>
</dbReference>
<dbReference type="GO" id="GO:0008270">
    <property type="term" value="F:zinc ion binding"/>
    <property type="evidence" value="ECO:0007669"/>
    <property type="project" value="UniProtKB-KW"/>
</dbReference>
<keyword evidence="2" id="KW-0004">4Fe-4S</keyword>
<dbReference type="InterPro" id="IPR013785">
    <property type="entry name" value="Aldolase_TIM"/>
</dbReference>
<keyword evidence="2" id="KW-0408">Iron</keyword>
<keyword evidence="3" id="KW-0863">Zinc-finger</keyword>
<proteinExistence type="predicted"/>
<gene>
    <name evidence="7" type="ORF">BAUCODRAFT_21327</name>
</gene>
<dbReference type="PROSITE" id="PS00028">
    <property type="entry name" value="ZINC_FINGER_C2H2_1"/>
    <property type="match status" value="1"/>
</dbReference>
<evidence type="ECO:0000256" key="4">
    <source>
        <dbReference type="SAM" id="MobiDB-lite"/>
    </source>
</evidence>
<reference evidence="7 8" key="1">
    <citation type="journal article" date="2012" name="PLoS Pathog.">
        <title>Diverse lifestyles and strategies of plant pathogenesis encoded in the genomes of eighteen Dothideomycetes fungi.</title>
        <authorList>
            <person name="Ohm R.A."/>
            <person name="Feau N."/>
            <person name="Henrissat B."/>
            <person name="Schoch C.L."/>
            <person name="Horwitz B.A."/>
            <person name="Barry K.W."/>
            <person name="Condon B.J."/>
            <person name="Copeland A.C."/>
            <person name="Dhillon B."/>
            <person name="Glaser F."/>
            <person name="Hesse C.N."/>
            <person name="Kosti I."/>
            <person name="LaButti K."/>
            <person name="Lindquist E.A."/>
            <person name="Lucas S."/>
            <person name="Salamov A.A."/>
            <person name="Bradshaw R.E."/>
            <person name="Ciuffetti L."/>
            <person name="Hamelin R.C."/>
            <person name="Kema G.H.J."/>
            <person name="Lawrence C."/>
            <person name="Scott J.A."/>
            <person name="Spatafora J.W."/>
            <person name="Turgeon B.G."/>
            <person name="de Wit P.J.G.M."/>
            <person name="Zhong S."/>
            <person name="Goodwin S.B."/>
            <person name="Grigoriev I.V."/>
        </authorList>
    </citation>
    <scope>NUCLEOTIDE SEQUENCE [LARGE SCALE GENOMIC DNA]</scope>
    <source>
        <strain evidence="7 8">UAMH 10762</strain>
    </source>
</reference>
<feature type="chain" id="PRO_5004021740" description="C2H2-type domain-containing protein" evidence="5">
    <location>
        <begin position="21"/>
        <end position="507"/>
    </location>
</feature>
<dbReference type="InterPro" id="IPR058240">
    <property type="entry name" value="rSAM_sf"/>
</dbReference>
<dbReference type="EMBL" id="KB445551">
    <property type="protein sequence ID" value="EMC99544.1"/>
    <property type="molecule type" value="Genomic_DNA"/>
</dbReference>
<protein>
    <recommendedName>
        <fullName evidence="6">C2H2-type domain-containing protein</fullName>
    </recommendedName>
</protein>
<dbReference type="RefSeq" id="XP_007672856.1">
    <property type="nucleotide sequence ID" value="XM_007674666.1"/>
</dbReference>
<feature type="signal peptide" evidence="5">
    <location>
        <begin position="1"/>
        <end position="20"/>
    </location>
</feature>
<feature type="compositionally biased region" description="Basic and acidic residues" evidence="4">
    <location>
        <begin position="217"/>
        <end position="237"/>
    </location>
</feature>
<dbReference type="GO" id="GO:0051539">
    <property type="term" value="F:4 iron, 4 sulfur cluster binding"/>
    <property type="evidence" value="ECO:0007669"/>
    <property type="project" value="UniProtKB-KW"/>
</dbReference>
<evidence type="ECO:0000256" key="3">
    <source>
        <dbReference type="PROSITE-ProRule" id="PRU00042"/>
    </source>
</evidence>
<dbReference type="PANTHER" id="PTHR21339:SF0">
    <property type="entry name" value="S-ADENOSYLMETHIONINE-DEPENDENT NUCLEOTIDE DEHYDRATASE RSAD2"/>
    <property type="match status" value="1"/>
</dbReference>
<keyword evidence="3" id="KW-0479">Metal-binding</keyword>
<feature type="domain" description="C2H2-type" evidence="6">
    <location>
        <begin position="434"/>
        <end position="459"/>
    </location>
</feature>
<dbReference type="PANTHER" id="PTHR21339">
    <property type="entry name" value="RADICAL S-ADENOSYL METHIONINE DOMAIN-CONTAINING PROTEIN 2"/>
    <property type="match status" value="1"/>
</dbReference>
<feature type="region of interest" description="Disordered" evidence="4">
    <location>
        <begin position="194"/>
        <end position="237"/>
    </location>
</feature>
<dbReference type="InterPro" id="IPR013087">
    <property type="entry name" value="Znf_C2H2_type"/>
</dbReference>
<dbReference type="CDD" id="cd01335">
    <property type="entry name" value="Radical_SAM"/>
    <property type="match status" value="1"/>
</dbReference>
<comment type="cofactor">
    <cofactor evidence="1">
        <name>[4Fe-4S] cluster</name>
        <dbReference type="ChEBI" id="CHEBI:49883"/>
    </cofactor>
</comment>
<sequence length="507" mass="57339">MSIITAVLTIVTLLLGIASSAVRLWQHCKRTTPVSVNYHFTRKTSYVAPEADVKRGLELLKDAGMRMMNFAGGEPFMYHKKLAMLVKYCKVDLNLESVSIISNGSKVTKQWLDENGNCDSFDEKTNINIGRGKGEHIRQLFRIRDWCRESSFKFKLNTVVCTLNWQDDMVEIVNELDPFRWKCFQVLFVEDENDASESASPPHPSAERALKHRRDAPHRVTADNSIDDRPIIGDDPSEYHLHTAQHQRNVNEQHTTDYHSGIGVDHSADGDRSLAYGGPATGPLPEFIVPRSDGYCWILPCKEVFKIGDIMTQARHEMAVHGRMLFEASHAGIVVCDDCQAGFSCMTFYNLYYCALSRIIKQLLTTYTVTKRGGTATQLSYKQFNIRYYESAYHQNDLAFDPSLFDAVWEQIACSTNSRGPDATPMLFMNQDIHVCNAAPCHQTFDFSRALKQHHKAHTLGVIESKINSGPWQFDFPSLRRALKPATGPEDTDLSFGPWRRSVLGAT</sequence>
<accession>M2NJH7</accession>
<evidence type="ECO:0000256" key="2">
    <source>
        <dbReference type="ARBA" id="ARBA00022485"/>
    </source>
</evidence>
<organism evidence="7 8">
    <name type="scientific">Baudoinia panamericana (strain UAMH 10762)</name>
    <name type="common">Angels' share fungus</name>
    <name type="synonym">Baudoinia compniacensis (strain UAMH 10762)</name>
    <dbReference type="NCBI Taxonomy" id="717646"/>
    <lineage>
        <taxon>Eukaryota</taxon>
        <taxon>Fungi</taxon>
        <taxon>Dikarya</taxon>
        <taxon>Ascomycota</taxon>
        <taxon>Pezizomycotina</taxon>
        <taxon>Dothideomycetes</taxon>
        <taxon>Dothideomycetidae</taxon>
        <taxon>Mycosphaerellales</taxon>
        <taxon>Teratosphaeriaceae</taxon>
        <taxon>Baudoinia</taxon>
    </lineage>
</organism>
<keyword evidence="5" id="KW-0732">Signal</keyword>
<dbReference type="KEGG" id="bcom:BAUCODRAFT_21327"/>